<dbReference type="Proteomes" id="UP000478463">
    <property type="component" value="Chromosome"/>
</dbReference>
<dbReference type="KEGG" id="egd:GS424_011235"/>
<dbReference type="Gene3D" id="3.40.50.300">
    <property type="entry name" value="P-loop containing nucleotide triphosphate hydrolases"/>
    <property type="match status" value="1"/>
</dbReference>
<dbReference type="InterPro" id="IPR027417">
    <property type="entry name" value="P-loop_NTPase"/>
</dbReference>
<dbReference type="EMBL" id="CP063310">
    <property type="protein sequence ID" value="QOS67107.1"/>
    <property type="molecule type" value="Genomic_DNA"/>
</dbReference>
<sequence length="173" mass="20076">MKVAVFGYSGAGKSTLSRRLGELYGAAVLHLDAVGWQEGWVHRDHDEMRAIVRAFLDEHESWVVDGNWKRADCGRRYEEADLIVFLDFPRRRCLVRALKRYRSHRGRARDDMAAGCPEKFDRAFFWWLMRDGRTPAIREGYRAVLDAHGDKTVVARTPRDVDALLERLTEEAR</sequence>
<dbReference type="AlphaFoldDB" id="A0A6L7IZT6"/>
<reference evidence="1 2" key="1">
    <citation type="submission" date="2020-10" db="EMBL/GenBank/DDBJ databases">
        <title>Eggerthella sp. nov., isolated from human feces.</title>
        <authorList>
            <person name="Yajun G."/>
        </authorList>
    </citation>
    <scope>NUCLEOTIDE SEQUENCE [LARGE SCALE GENOMIC DNA]</scope>
    <source>
        <strain evidence="1 2">HF-1101</strain>
    </source>
</reference>
<dbReference type="InterPro" id="IPR052922">
    <property type="entry name" value="Cytidylate_Kinase-2"/>
</dbReference>
<dbReference type="PANTHER" id="PTHR37816:SF3">
    <property type="entry name" value="MODULATES DNA TOPOLOGY"/>
    <property type="match status" value="1"/>
</dbReference>
<proteinExistence type="predicted"/>
<gene>
    <name evidence="1" type="ORF">GS424_011235</name>
</gene>
<dbReference type="RefSeq" id="WP_160943359.1">
    <property type="nucleotide sequence ID" value="NZ_CP063310.1"/>
</dbReference>
<evidence type="ECO:0000313" key="1">
    <source>
        <dbReference type="EMBL" id="QOS67107.1"/>
    </source>
</evidence>
<accession>A0A6L7IZT6</accession>
<dbReference type="PANTHER" id="PTHR37816">
    <property type="entry name" value="YALI0E33011P"/>
    <property type="match status" value="1"/>
</dbReference>
<protein>
    <submittedName>
        <fullName evidence="1">DNA topology modulation protein FlaR</fullName>
    </submittedName>
</protein>
<evidence type="ECO:0000313" key="2">
    <source>
        <dbReference type="Proteomes" id="UP000478463"/>
    </source>
</evidence>
<name>A0A6L7IZT6_9ACTN</name>
<dbReference type="SUPFAM" id="SSF52540">
    <property type="entry name" value="P-loop containing nucleoside triphosphate hydrolases"/>
    <property type="match status" value="1"/>
</dbReference>
<organism evidence="1 2">
    <name type="scientific">Eggerthella guodeyinii</name>
    <dbReference type="NCBI Taxonomy" id="2690837"/>
    <lineage>
        <taxon>Bacteria</taxon>
        <taxon>Bacillati</taxon>
        <taxon>Actinomycetota</taxon>
        <taxon>Coriobacteriia</taxon>
        <taxon>Eggerthellales</taxon>
        <taxon>Eggerthellaceae</taxon>
        <taxon>Eggerthella</taxon>
    </lineage>
</organism>